<evidence type="ECO:0000256" key="16">
    <source>
        <dbReference type="ARBA" id="ARBA00037649"/>
    </source>
</evidence>
<evidence type="ECO:0000256" key="13">
    <source>
        <dbReference type="ARBA" id="ARBA00023277"/>
    </source>
</evidence>
<comment type="catalytic activity">
    <reaction evidence="1">
        <text>Hydrolysis of (1-&gt;3)-beta-D-glucosidic linkages in (1-&gt;3)-beta-D-glucans.</text>
        <dbReference type="EC" id="3.2.1.39"/>
    </reaction>
</comment>
<dbReference type="GO" id="GO:0005886">
    <property type="term" value="C:plasma membrane"/>
    <property type="evidence" value="ECO:0007669"/>
    <property type="project" value="UniProtKB-SubCell"/>
</dbReference>
<evidence type="ECO:0000256" key="21">
    <source>
        <dbReference type="SAM" id="Phobius"/>
    </source>
</evidence>
<keyword evidence="21" id="KW-0812">Transmembrane</keyword>
<dbReference type="GO" id="GO:0009986">
    <property type="term" value="C:cell surface"/>
    <property type="evidence" value="ECO:0007669"/>
    <property type="project" value="TreeGrafter"/>
</dbReference>
<comment type="subcellular location">
    <subcellularLocation>
        <location evidence="3">Cell membrane</location>
        <topology evidence="3">Single-pass type II membrane protein</topology>
    </subcellularLocation>
    <subcellularLocation>
        <location evidence="2">Secreted</location>
        <location evidence="2">Cell wall</location>
    </subcellularLocation>
</comment>
<dbReference type="InterPro" id="IPR050732">
    <property type="entry name" value="Beta-glucan_modifiers"/>
</dbReference>
<name>A0A8H8CLF0_PSICU</name>
<sequence length="394" mass="43077">MSDTNYQSLEKTGAFERPEKRSKRSKIIIIASVVGFLVLVAAGIAVGVIVSNNNKEKSTGTTNSGTGTKSGTNANSADPSVFKKDSRLHRSLYGLAYTPEGSLPDYGCSSTLEQVILDVQLMSQLTPRIRLYGADCNQTALVLEAIRQTKVDLQVYLGNYVVDGDPGAYERQRDVLKQALMTYGSDNIAGLTVGNEFMLNYVTAHKIEDVNSPEADIGAQVLIDNIADTRAMLASLNLPKAIPVGNSDAGSYFSTKVLEKVEYGLSNVHAWFANTTIEEATPWVRNFFLETNIQPASLLPNRPTMFLAETGWPTGSKDAGNANNGFADASTANLQKFLDDFVCQANADGLPYFFFEYFDEEWKDAKYGGVEGYWGLFNKDRTLKDVKIPTCLSP</sequence>
<dbReference type="SUPFAM" id="SSF51445">
    <property type="entry name" value="(Trans)glycosidases"/>
    <property type="match status" value="1"/>
</dbReference>
<dbReference type="AlphaFoldDB" id="A0A8H8CLF0"/>
<comment type="caution">
    <text evidence="22">The sequence shown here is derived from an EMBL/GenBank/DDBJ whole genome shotgun (WGS) entry which is preliminary data.</text>
</comment>
<dbReference type="EC" id="3.2.1.39" evidence="5"/>
<feature type="transmembrane region" description="Helical" evidence="21">
    <location>
        <begin position="27"/>
        <end position="50"/>
    </location>
</feature>
<evidence type="ECO:0000256" key="14">
    <source>
        <dbReference type="ARBA" id="ARBA00023316"/>
    </source>
</evidence>
<evidence type="ECO:0000256" key="18">
    <source>
        <dbReference type="ARBA" id="ARBA00043078"/>
    </source>
</evidence>
<keyword evidence="12" id="KW-0325">Glycoprotein</keyword>
<keyword evidence="13" id="KW-0119">Carbohydrate metabolism</keyword>
<keyword evidence="7" id="KW-0134">Cell wall</keyword>
<keyword evidence="10" id="KW-0378">Hydrolase</keyword>
<evidence type="ECO:0000256" key="19">
    <source>
        <dbReference type="RuleBase" id="RU004335"/>
    </source>
</evidence>
<reference evidence="22" key="1">
    <citation type="submission" date="2021-02" db="EMBL/GenBank/DDBJ databases">
        <title>Psilocybe cubensis genome.</title>
        <authorList>
            <person name="Mckernan K.J."/>
            <person name="Crawford S."/>
            <person name="Trippe A."/>
            <person name="Kane L.T."/>
            <person name="Mclaughlin S."/>
        </authorList>
    </citation>
    <scope>NUCLEOTIDE SEQUENCE [LARGE SCALE GENOMIC DNA]</scope>
    <source>
        <strain evidence="22">MGC-MH-2018</strain>
    </source>
</reference>
<keyword evidence="21" id="KW-1133">Transmembrane helix</keyword>
<dbReference type="EMBL" id="JAFIQS010000005">
    <property type="protein sequence ID" value="KAG5169385.1"/>
    <property type="molecule type" value="Genomic_DNA"/>
</dbReference>
<evidence type="ECO:0000256" key="11">
    <source>
        <dbReference type="ARBA" id="ARBA00023136"/>
    </source>
</evidence>
<dbReference type="PANTHER" id="PTHR16631">
    <property type="entry name" value="GLUCAN 1,3-BETA-GLUCOSIDASE"/>
    <property type="match status" value="1"/>
</dbReference>
<dbReference type="Gene3D" id="3.20.20.80">
    <property type="entry name" value="Glycosidases"/>
    <property type="match status" value="2"/>
</dbReference>
<protein>
    <recommendedName>
        <fullName evidence="5">glucan endo-1,3-beta-D-glucosidase</fullName>
        <ecNumber evidence="5">3.2.1.39</ecNumber>
    </recommendedName>
    <alternativeName>
        <fullName evidence="18">Endo-1,3-beta-glucanase btgC</fullName>
    </alternativeName>
    <alternativeName>
        <fullName evidence="17">Laminarinase btgC</fullName>
    </alternativeName>
</protein>
<organism evidence="22">
    <name type="scientific">Psilocybe cubensis</name>
    <name type="common">Psychedelic mushroom</name>
    <name type="synonym">Stropharia cubensis</name>
    <dbReference type="NCBI Taxonomy" id="181762"/>
    <lineage>
        <taxon>Eukaryota</taxon>
        <taxon>Fungi</taxon>
        <taxon>Dikarya</taxon>
        <taxon>Basidiomycota</taxon>
        <taxon>Agaricomycotina</taxon>
        <taxon>Agaricomycetes</taxon>
        <taxon>Agaricomycetidae</taxon>
        <taxon>Agaricales</taxon>
        <taxon>Agaricineae</taxon>
        <taxon>Strophariaceae</taxon>
        <taxon>Psilocybe</taxon>
    </lineage>
</organism>
<dbReference type="Pfam" id="PF00332">
    <property type="entry name" value="Glyco_hydro_17"/>
    <property type="match status" value="1"/>
</dbReference>
<evidence type="ECO:0000313" key="22">
    <source>
        <dbReference type="EMBL" id="KAG5169385.1"/>
    </source>
</evidence>
<evidence type="ECO:0000256" key="5">
    <source>
        <dbReference type="ARBA" id="ARBA00012780"/>
    </source>
</evidence>
<evidence type="ECO:0000256" key="1">
    <source>
        <dbReference type="ARBA" id="ARBA00000382"/>
    </source>
</evidence>
<evidence type="ECO:0000256" key="6">
    <source>
        <dbReference type="ARBA" id="ARBA00022475"/>
    </source>
</evidence>
<keyword evidence="9" id="KW-0732">Signal</keyword>
<keyword evidence="11 21" id="KW-0472">Membrane</keyword>
<evidence type="ECO:0000256" key="15">
    <source>
        <dbReference type="ARBA" id="ARBA00023326"/>
    </source>
</evidence>
<evidence type="ECO:0000256" key="12">
    <source>
        <dbReference type="ARBA" id="ARBA00023180"/>
    </source>
</evidence>
<keyword evidence="8" id="KW-0964">Secreted</keyword>
<evidence type="ECO:0000256" key="10">
    <source>
        <dbReference type="ARBA" id="ARBA00022801"/>
    </source>
</evidence>
<comment type="function">
    <text evidence="16">Glucanases play a role in cell expansion during growth, in cell-cell fusion during mating, and in spore release during sporulation. This enzyme may be involved in beta-glucan degradation. Active on laminarin and lichenan.</text>
</comment>
<feature type="region of interest" description="Disordered" evidence="20">
    <location>
        <begin position="55"/>
        <end position="80"/>
    </location>
</feature>
<evidence type="ECO:0000256" key="8">
    <source>
        <dbReference type="ARBA" id="ARBA00022525"/>
    </source>
</evidence>
<dbReference type="InterPro" id="IPR017853">
    <property type="entry name" value="GH"/>
</dbReference>
<dbReference type="GO" id="GO:0042973">
    <property type="term" value="F:glucan endo-1,3-beta-D-glucosidase activity"/>
    <property type="evidence" value="ECO:0007669"/>
    <property type="project" value="UniProtKB-EC"/>
</dbReference>
<evidence type="ECO:0000256" key="4">
    <source>
        <dbReference type="ARBA" id="ARBA00008773"/>
    </source>
</evidence>
<dbReference type="OrthoDB" id="68336at2759"/>
<keyword evidence="15" id="KW-0624">Polysaccharide degradation</keyword>
<dbReference type="GO" id="GO:0005576">
    <property type="term" value="C:extracellular region"/>
    <property type="evidence" value="ECO:0007669"/>
    <property type="project" value="TreeGrafter"/>
</dbReference>
<comment type="similarity">
    <text evidence="4 19">Belongs to the glycosyl hydrolase 17 family.</text>
</comment>
<evidence type="ECO:0000256" key="2">
    <source>
        <dbReference type="ARBA" id="ARBA00004191"/>
    </source>
</evidence>
<keyword evidence="14" id="KW-0961">Cell wall biogenesis/degradation</keyword>
<accession>A0A8H8CLF0</accession>
<dbReference type="PANTHER" id="PTHR16631:SF17">
    <property type="entry name" value="GLUCAN ENDO-1,3-BETA-GLUCOSIDASE BTGC"/>
    <property type="match status" value="1"/>
</dbReference>
<dbReference type="GO" id="GO:0009277">
    <property type="term" value="C:fungal-type cell wall"/>
    <property type="evidence" value="ECO:0007669"/>
    <property type="project" value="TreeGrafter"/>
</dbReference>
<evidence type="ECO:0000256" key="7">
    <source>
        <dbReference type="ARBA" id="ARBA00022512"/>
    </source>
</evidence>
<evidence type="ECO:0000256" key="3">
    <source>
        <dbReference type="ARBA" id="ARBA00004401"/>
    </source>
</evidence>
<evidence type="ECO:0000256" key="20">
    <source>
        <dbReference type="SAM" id="MobiDB-lite"/>
    </source>
</evidence>
<evidence type="ECO:0000256" key="17">
    <source>
        <dbReference type="ARBA" id="ARBA00042373"/>
    </source>
</evidence>
<dbReference type="GO" id="GO:0071555">
    <property type="term" value="P:cell wall organization"/>
    <property type="evidence" value="ECO:0007669"/>
    <property type="project" value="UniProtKB-KW"/>
</dbReference>
<dbReference type="InterPro" id="IPR000490">
    <property type="entry name" value="Glyco_hydro_17"/>
</dbReference>
<keyword evidence="6" id="KW-1003">Cell membrane</keyword>
<evidence type="ECO:0000256" key="9">
    <source>
        <dbReference type="ARBA" id="ARBA00022729"/>
    </source>
</evidence>
<dbReference type="GO" id="GO:0000272">
    <property type="term" value="P:polysaccharide catabolic process"/>
    <property type="evidence" value="ECO:0007669"/>
    <property type="project" value="UniProtKB-KW"/>
</dbReference>
<gene>
    <name evidence="22" type="ORF">JR316_005941</name>
</gene>
<feature type="compositionally biased region" description="Low complexity" evidence="20">
    <location>
        <begin position="59"/>
        <end position="73"/>
    </location>
</feature>
<proteinExistence type="inferred from homology"/>